<evidence type="ECO:0000313" key="2">
    <source>
        <dbReference type="EMBL" id="MFD2724893.1"/>
    </source>
</evidence>
<dbReference type="RefSeq" id="WP_380288375.1">
    <property type="nucleotide sequence ID" value="NZ_JBHULY010000005.1"/>
</dbReference>
<feature type="domain" description="Condensin complex subunit 1 C-terminal" evidence="1">
    <location>
        <begin position="32"/>
        <end position="97"/>
    </location>
</feature>
<name>A0ABW5T8N2_9FLAO</name>
<organism evidence="2 3">
    <name type="scientific">Hyunsoonleella rubra</name>
    <dbReference type="NCBI Taxonomy" id="1737062"/>
    <lineage>
        <taxon>Bacteria</taxon>
        <taxon>Pseudomonadati</taxon>
        <taxon>Bacteroidota</taxon>
        <taxon>Flavobacteriia</taxon>
        <taxon>Flavobacteriales</taxon>
        <taxon>Flavobacteriaceae</taxon>
    </lineage>
</organism>
<gene>
    <name evidence="2" type="ORF">ACFSR8_01600</name>
</gene>
<keyword evidence="3" id="KW-1185">Reference proteome</keyword>
<dbReference type="SUPFAM" id="SSF48371">
    <property type="entry name" value="ARM repeat"/>
    <property type="match status" value="1"/>
</dbReference>
<sequence>MRFYDLSKEERGQLVEKINRDILSDLSSDKTDYILTYFSDEDTYIRKTGYLTIGKLFYARPELQKQLLSTLEKLLEHDKEKVRQTAVNAFGEIGKFHFEKVQHIFDTALFDEHHSVRNAVIGSVKKMGEKNPKPVFA</sequence>
<dbReference type="InterPro" id="IPR032682">
    <property type="entry name" value="Cnd1_C"/>
</dbReference>
<evidence type="ECO:0000313" key="3">
    <source>
        <dbReference type="Proteomes" id="UP001597476"/>
    </source>
</evidence>
<dbReference type="EMBL" id="JBHULY010000005">
    <property type="protein sequence ID" value="MFD2724893.1"/>
    <property type="molecule type" value="Genomic_DNA"/>
</dbReference>
<evidence type="ECO:0000259" key="1">
    <source>
        <dbReference type="Pfam" id="PF12717"/>
    </source>
</evidence>
<dbReference type="Gene3D" id="1.25.10.10">
    <property type="entry name" value="Leucine-rich Repeat Variant"/>
    <property type="match status" value="1"/>
</dbReference>
<dbReference type="Proteomes" id="UP001597476">
    <property type="component" value="Unassembled WGS sequence"/>
</dbReference>
<proteinExistence type="predicted"/>
<comment type="caution">
    <text evidence="2">The sequence shown here is derived from an EMBL/GenBank/DDBJ whole genome shotgun (WGS) entry which is preliminary data.</text>
</comment>
<reference evidence="3" key="1">
    <citation type="journal article" date="2019" name="Int. J. Syst. Evol. Microbiol.">
        <title>The Global Catalogue of Microorganisms (GCM) 10K type strain sequencing project: providing services to taxonomists for standard genome sequencing and annotation.</title>
        <authorList>
            <consortium name="The Broad Institute Genomics Platform"/>
            <consortium name="The Broad Institute Genome Sequencing Center for Infectious Disease"/>
            <person name="Wu L."/>
            <person name="Ma J."/>
        </authorList>
    </citation>
    <scope>NUCLEOTIDE SEQUENCE [LARGE SCALE GENOMIC DNA]</scope>
    <source>
        <strain evidence="3">KCTC 42398</strain>
    </source>
</reference>
<protein>
    <submittedName>
        <fullName evidence="2">HEAT repeat domain-containing protein</fullName>
    </submittedName>
</protein>
<dbReference type="Pfam" id="PF12717">
    <property type="entry name" value="Cnd1"/>
    <property type="match status" value="1"/>
</dbReference>
<dbReference type="InterPro" id="IPR016024">
    <property type="entry name" value="ARM-type_fold"/>
</dbReference>
<accession>A0ABW5T8N2</accession>
<dbReference type="InterPro" id="IPR011989">
    <property type="entry name" value="ARM-like"/>
</dbReference>